<protein>
    <recommendedName>
        <fullName evidence="2">Pyrrolidone-carboxylate peptidase</fullName>
    </recommendedName>
    <alternativeName>
        <fullName evidence="7">5-oxoprolyl-peptidase</fullName>
    </alternativeName>
    <alternativeName>
        <fullName evidence="8">Pyroglutamyl-peptidase I</fullName>
    </alternativeName>
</protein>
<dbReference type="InterPro" id="IPR000816">
    <property type="entry name" value="Peptidase_C15"/>
</dbReference>
<dbReference type="PRINTS" id="PR00706">
    <property type="entry name" value="PYROGLUPTASE"/>
</dbReference>
<name>A0ABT0UGP7_9ACTN</name>
<reference evidence="9" key="1">
    <citation type="submission" date="2022-06" db="EMBL/GenBank/DDBJ databases">
        <title>Genome public.</title>
        <authorList>
            <person name="Sun Q."/>
        </authorList>
    </citation>
    <scope>NUCLEOTIDE SEQUENCE</scope>
    <source>
        <strain evidence="9">CWNU-1</strain>
    </source>
</reference>
<dbReference type="Gene3D" id="3.40.630.20">
    <property type="entry name" value="Peptidase C15, pyroglutamyl peptidase I-like"/>
    <property type="match status" value="1"/>
</dbReference>
<organism evidence="9 10">
    <name type="scientific">Streptomyces albipurpureus</name>
    <dbReference type="NCBI Taxonomy" id="2897419"/>
    <lineage>
        <taxon>Bacteria</taxon>
        <taxon>Bacillati</taxon>
        <taxon>Actinomycetota</taxon>
        <taxon>Actinomycetes</taxon>
        <taxon>Kitasatosporales</taxon>
        <taxon>Streptomycetaceae</taxon>
        <taxon>Streptomyces</taxon>
    </lineage>
</organism>
<dbReference type="PIRSF" id="PIRSF015592">
    <property type="entry name" value="Prld-crbxl_pptds"/>
    <property type="match status" value="1"/>
</dbReference>
<gene>
    <name evidence="9" type="ORF">NBG84_00480</name>
</gene>
<evidence type="ECO:0000256" key="1">
    <source>
        <dbReference type="ARBA" id="ARBA00006641"/>
    </source>
</evidence>
<evidence type="ECO:0000256" key="3">
    <source>
        <dbReference type="ARBA" id="ARBA00022490"/>
    </source>
</evidence>
<dbReference type="InterPro" id="IPR016125">
    <property type="entry name" value="Peptidase_C15-like"/>
</dbReference>
<dbReference type="PANTHER" id="PTHR23402:SF1">
    <property type="entry name" value="PYROGLUTAMYL-PEPTIDASE I"/>
    <property type="match status" value="1"/>
</dbReference>
<keyword evidence="4" id="KW-0645">Protease</keyword>
<evidence type="ECO:0000256" key="5">
    <source>
        <dbReference type="ARBA" id="ARBA00022801"/>
    </source>
</evidence>
<evidence type="ECO:0000313" key="10">
    <source>
        <dbReference type="Proteomes" id="UP001431429"/>
    </source>
</evidence>
<dbReference type="Proteomes" id="UP001431429">
    <property type="component" value="Unassembled WGS sequence"/>
</dbReference>
<evidence type="ECO:0000256" key="2">
    <source>
        <dbReference type="ARBA" id="ARBA00019191"/>
    </source>
</evidence>
<dbReference type="RefSeq" id="WP_250917166.1">
    <property type="nucleotide sequence ID" value="NZ_JAMQAW010000001.1"/>
</dbReference>
<dbReference type="CDD" id="cd00501">
    <property type="entry name" value="Peptidase_C15"/>
    <property type="match status" value="1"/>
</dbReference>
<evidence type="ECO:0000256" key="7">
    <source>
        <dbReference type="ARBA" id="ARBA00030836"/>
    </source>
</evidence>
<evidence type="ECO:0000256" key="6">
    <source>
        <dbReference type="ARBA" id="ARBA00022807"/>
    </source>
</evidence>
<evidence type="ECO:0000256" key="8">
    <source>
        <dbReference type="ARBA" id="ARBA00031559"/>
    </source>
</evidence>
<comment type="similarity">
    <text evidence="1">Belongs to the peptidase C15 family.</text>
</comment>
<keyword evidence="5" id="KW-0378">Hydrolase</keyword>
<keyword evidence="10" id="KW-1185">Reference proteome</keyword>
<sequence>MTLPWILVTGNGAFGTLASRTELHYADNPSSAVALALDGEEIGGHRVVGRSLIWGERPEEALLPLLREQEPPAAVIACGVFSGRSTVTVERTAVNVEDFQFAEDGRRPAGEPLYPDGPAAYLSTLPIKAMATAMRAAGVPALISNSASTHGCNAVMYTALHLTAQAGWPTRCGFVHLPDTPEHVAQIGHNGPSMSLALQISAVRAGIAAVVAHPSDIPVPANEWEW</sequence>
<keyword evidence="3" id="KW-0963">Cytoplasm</keyword>
<dbReference type="PANTHER" id="PTHR23402">
    <property type="entry name" value="PROTEASE FAMILY C15 PYROGLUTAMYL-PEPTIDASE I-RELATED"/>
    <property type="match status" value="1"/>
</dbReference>
<proteinExistence type="inferred from homology"/>
<dbReference type="Pfam" id="PF01470">
    <property type="entry name" value="Peptidase_C15"/>
    <property type="match status" value="1"/>
</dbReference>
<dbReference type="SUPFAM" id="SSF53182">
    <property type="entry name" value="Pyrrolidone carboxyl peptidase (pyroglutamate aminopeptidase)"/>
    <property type="match status" value="1"/>
</dbReference>
<evidence type="ECO:0000256" key="4">
    <source>
        <dbReference type="ARBA" id="ARBA00022670"/>
    </source>
</evidence>
<dbReference type="InterPro" id="IPR036440">
    <property type="entry name" value="Peptidase_C15-like_sf"/>
</dbReference>
<comment type="caution">
    <text evidence="9">The sequence shown here is derived from an EMBL/GenBank/DDBJ whole genome shotgun (WGS) entry which is preliminary data.</text>
</comment>
<evidence type="ECO:0000313" key="9">
    <source>
        <dbReference type="EMBL" id="MCM2386800.1"/>
    </source>
</evidence>
<dbReference type="EMBL" id="JAMQAW010000001">
    <property type="protein sequence ID" value="MCM2386800.1"/>
    <property type="molecule type" value="Genomic_DNA"/>
</dbReference>
<accession>A0ABT0UGP7</accession>
<keyword evidence="6" id="KW-0788">Thiol protease</keyword>